<dbReference type="EMBL" id="CP000439">
    <property type="protein sequence ID" value="ABK89827.1"/>
    <property type="molecule type" value="Genomic_DNA"/>
</dbReference>
<proteinExistence type="predicted"/>
<evidence type="ECO:0000313" key="3">
    <source>
        <dbReference type="Proteomes" id="UP000000762"/>
    </source>
</evidence>
<dbReference type="Proteomes" id="UP000000762">
    <property type="component" value="Chromosome"/>
</dbReference>
<accession>A0Q6G2</accession>
<dbReference type="AlphaFoldDB" id="A0Q6G2"/>
<organism evidence="2 3">
    <name type="scientific">Francisella tularensis subsp. novicida (strain ATCC 15482 / CCUG 33449 / U112)</name>
    <dbReference type="NCBI Taxonomy" id="401614"/>
    <lineage>
        <taxon>Bacteria</taxon>
        <taxon>Pseudomonadati</taxon>
        <taxon>Pseudomonadota</taxon>
        <taxon>Gammaproteobacteria</taxon>
        <taxon>Thiotrichales</taxon>
        <taxon>Francisellaceae</taxon>
        <taxon>Francisella</taxon>
    </lineage>
</organism>
<gene>
    <name evidence="2" type="ordered locus">FTN_0939</name>
</gene>
<reference evidence="3" key="1">
    <citation type="journal article" date="2007" name="Genome Biol.">
        <title>Comparison of Francisella tularensis genomes reveals evolutionary events associated with the emergence of human pathogenic strains.</title>
        <authorList>
            <person name="Rohmer L."/>
            <person name="Fong C."/>
            <person name="Abmayr S."/>
            <person name="Wasnick M."/>
            <person name="Larson Freeman T.J."/>
            <person name="Radey M."/>
            <person name="Guina T."/>
            <person name="Svensson K."/>
            <person name="Hayden H.S."/>
            <person name="Jacobs M."/>
            <person name="Gallagher L.A."/>
            <person name="Manoil C."/>
            <person name="Ernst R.K."/>
            <person name="Drees B."/>
            <person name="Buckley D."/>
            <person name="Haugen E."/>
            <person name="Bovee D."/>
            <person name="Zhou Y."/>
            <person name="Chang J."/>
            <person name="Levy R."/>
            <person name="Lim R."/>
            <person name="Gillett W."/>
            <person name="Guenthener D."/>
            <person name="Kang A."/>
            <person name="Shaffer S.A."/>
            <person name="Taylor G."/>
            <person name="Chen J."/>
            <person name="Gallis B."/>
            <person name="D'Argenio D.A."/>
            <person name="Forsman M."/>
            <person name="Olson M.V."/>
            <person name="Goodlett D.R."/>
            <person name="Kaul R."/>
            <person name="Miller S.I."/>
            <person name="Brittnacher M.J."/>
        </authorList>
    </citation>
    <scope>NUCLEOTIDE SEQUENCE [LARGE SCALE GENOMIC DNA]</scope>
    <source>
        <strain evidence="3">U112</strain>
    </source>
</reference>
<dbReference type="KEGG" id="ftx:AW25_1073"/>
<feature type="compositionally biased region" description="Polar residues" evidence="1">
    <location>
        <begin position="43"/>
        <end position="52"/>
    </location>
</feature>
<sequence length="52" mass="5948">MKEACVDRTPEVNERKLIWQRPVLKKVVEVSPVRGKQAETRTEVPTFNIGPS</sequence>
<dbReference type="KEGG" id="ftn:FTN_0939"/>
<protein>
    <submittedName>
        <fullName evidence="2">Uncharacterized protein</fullName>
    </submittedName>
</protein>
<evidence type="ECO:0000256" key="1">
    <source>
        <dbReference type="SAM" id="MobiDB-lite"/>
    </source>
</evidence>
<feature type="region of interest" description="Disordered" evidence="1">
    <location>
        <begin position="32"/>
        <end position="52"/>
    </location>
</feature>
<dbReference type="RefSeq" id="WP_003039309.1">
    <property type="nucleotide sequence ID" value="NC_008601.1"/>
</dbReference>
<name>A0Q6G2_FRATN</name>
<keyword evidence="3" id="KW-1185">Reference proteome</keyword>
<evidence type="ECO:0000313" key="2">
    <source>
        <dbReference type="EMBL" id="ABK89827.1"/>
    </source>
</evidence>